<gene>
    <name evidence="1" type="ORF">DHETER_LOCUS13900</name>
</gene>
<reference evidence="1" key="1">
    <citation type="submission" date="2021-06" db="EMBL/GenBank/DDBJ databases">
        <authorList>
            <person name="Kallberg Y."/>
            <person name="Tangrot J."/>
            <person name="Rosling A."/>
        </authorList>
    </citation>
    <scope>NUCLEOTIDE SEQUENCE</scope>
    <source>
        <strain evidence="1">IL203A</strain>
    </source>
</reference>
<dbReference type="Proteomes" id="UP000789702">
    <property type="component" value="Unassembled WGS sequence"/>
</dbReference>
<comment type="caution">
    <text evidence="1">The sequence shown here is derived from an EMBL/GenBank/DDBJ whole genome shotgun (WGS) entry which is preliminary data.</text>
</comment>
<evidence type="ECO:0000313" key="1">
    <source>
        <dbReference type="EMBL" id="CAG8738500.1"/>
    </source>
</evidence>
<accession>A0ACA9Q5H6</accession>
<evidence type="ECO:0000313" key="2">
    <source>
        <dbReference type="Proteomes" id="UP000789702"/>
    </source>
</evidence>
<keyword evidence="2" id="KW-1185">Reference proteome</keyword>
<dbReference type="EMBL" id="CAJVPU010040081">
    <property type="protein sequence ID" value="CAG8738500.1"/>
    <property type="molecule type" value="Genomic_DNA"/>
</dbReference>
<protein>
    <submittedName>
        <fullName evidence="1">6665_t:CDS:1</fullName>
    </submittedName>
</protein>
<feature type="non-terminal residue" evidence="1">
    <location>
        <position position="171"/>
    </location>
</feature>
<proteinExistence type="predicted"/>
<organism evidence="1 2">
    <name type="scientific">Dentiscutata heterogama</name>
    <dbReference type="NCBI Taxonomy" id="1316150"/>
    <lineage>
        <taxon>Eukaryota</taxon>
        <taxon>Fungi</taxon>
        <taxon>Fungi incertae sedis</taxon>
        <taxon>Mucoromycota</taxon>
        <taxon>Glomeromycotina</taxon>
        <taxon>Glomeromycetes</taxon>
        <taxon>Diversisporales</taxon>
        <taxon>Gigasporaceae</taxon>
        <taxon>Dentiscutata</taxon>
    </lineage>
</organism>
<feature type="non-terminal residue" evidence="1">
    <location>
        <position position="1"/>
    </location>
</feature>
<sequence>IITGVNKYDNRELKIFEKSSLRLGVKACYLSHYRLYESIVKRGYESALILEDDVDMELNITDIMTKAHQNLPNDWDLLFIGHCHSSNTEYAANLIAHELRKYGHLQCTHAYAVSAKGAKKLLEKLQINDLQQPIDMEIRYLMEAGELNVYSIHPSIVIQIKGDHDLSDTYT</sequence>
<name>A0ACA9Q5H6_9GLOM</name>